<evidence type="ECO:0000313" key="1">
    <source>
        <dbReference type="EMBL" id="CAE7242248.1"/>
    </source>
</evidence>
<keyword evidence="2" id="KW-1185">Reference proteome</keyword>
<dbReference type="Proteomes" id="UP000649617">
    <property type="component" value="Unassembled WGS sequence"/>
</dbReference>
<name>A0A812LBL0_SYMPI</name>
<accession>A0A812LBL0</accession>
<evidence type="ECO:0000313" key="2">
    <source>
        <dbReference type="Proteomes" id="UP000649617"/>
    </source>
</evidence>
<dbReference type="EMBL" id="CAJNIZ010005497">
    <property type="protein sequence ID" value="CAE7242248.1"/>
    <property type="molecule type" value="Genomic_DNA"/>
</dbReference>
<evidence type="ECO:0008006" key="3">
    <source>
        <dbReference type="Google" id="ProtNLM"/>
    </source>
</evidence>
<gene>
    <name evidence="1" type="ORF">SPIL2461_LOCUS4250</name>
</gene>
<reference evidence="1" key="1">
    <citation type="submission" date="2021-02" db="EMBL/GenBank/DDBJ databases">
        <authorList>
            <person name="Dougan E. K."/>
            <person name="Rhodes N."/>
            <person name="Thang M."/>
            <person name="Chan C."/>
        </authorList>
    </citation>
    <scope>NUCLEOTIDE SEQUENCE</scope>
</reference>
<dbReference type="AlphaFoldDB" id="A0A812LBL0"/>
<protein>
    <recommendedName>
        <fullName evidence="3">ISXO2-like transposase domain-containing protein</fullName>
    </recommendedName>
</protein>
<proteinExistence type="predicted"/>
<organism evidence="1 2">
    <name type="scientific">Symbiodinium pilosum</name>
    <name type="common">Dinoflagellate</name>
    <dbReference type="NCBI Taxonomy" id="2952"/>
    <lineage>
        <taxon>Eukaryota</taxon>
        <taxon>Sar</taxon>
        <taxon>Alveolata</taxon>
        <taxon>Dinophyceae</taxon>
        <taxon>Suessiales</taxon>
        <taxon>Symbiodiniaceae</taxon>
        <taxon>Symbiodinium</taxon>
    </lineage>
</organism>
<sequence length="303" mass="35069">MAFDANVDEKVVNTLVGKVRKLVSWWMMRANLVLQVGGRDDDVEADEVSFRNTVLTDEAKFVGVVRRGSSLYYWGELDTRYTTAKQGGGGKLGTEEWQHHMLRRGDKYGYRTRPLIAYGSIVHTDTANTYMQMHRLGKNPVYQHLGLWVTQVRHSRKKNAEGKMQPVQFVVRKKVQLIDGQWVWRKGGTQKKDGFWALVRRHISRRAVPSANLPVLREMAYMYQWLYWQSSDPIADAQAGRHASPRPKDMLLELGQLRKRLRDVVGWQKLNSFALWHDHIDEEGLSLLPKVRLRQRSKGSDAE</sequence>
<comment type="caution">
    <text evidence="1">The sequence shown here is derived from an EMBL/GenBank/DDBJ whole genome shotgun (WGS) entry which is preliminary data.</text>
</comment>